<dbReference type="CDD" id="cd07990">
    <property type="entry name" value="LPLAT_LCLAT1-like"/>
    <property type="match status" value="1"/>
</dbReference>
<feature type="transmembrane region" description="Helical" evidence="1">
    <location>
        <begin position="83"/>
        <end position="103"/>
    </location>
</feature>
<evidence type="ECO:0000256" key="1">
    <source>
        <dbReference type="SAM" id="Phobius"/>
    </source>
</evidence>
<dbReference type="SMART" id="SM00563">
    <property type="entry name" value="PlsC"/>
    <property type="match status" value="1"/>
</dbReference>
<keyword evidence="3" id="KW-0808">Transferase</keyword>
<keyword evidence="3" id="KW-0012">Acyltransferase</keyword>
<proteinExistence type="predicted"/>
<feature type="transmembrane region" description="Helical" evidence="1">
    <location>
        <begin position="109"/>
        <end position="126"/>
    </location>
</feature>
<dbReference type="GO" id="GO:0016746">
    <property type="term" value="F:acyltransferase activity"/>
    <property type="evidence" value="ECO:0007669"/>
    <property type="project" value="UniProtKB-KW"/>
</dbReference>
<dbReference type="Proteomes" id="UP001055955">
    <property type="component" value="Chromosome"/>
</dbReference>
<dbReference type="PANTHER" id="PTHR10983">
    <property type="entry name" value="1-ACYLGLYCEROL-3-PHOSPHATE ACYLTRANSFERASE-RELATED"/>
    <property type="match status" value="1"/>
</dbReference>
<feature type="transmembrane region" description="Helical" evidence="1">
    <location>
        <begin position="6"/>
        <end position="28"/>
    </location>
</feature>
<reference evidence="3 4" key="1">
    <citation type="journal article" date="2022" name="Nat. Microbiol.">
        <title>The microbiome of a bacterivorous marine choanoflagellate contains a resource-demanding obligate bacterial associate.</title>
        <authorList>
            <person name="Needham D.M."/>
            <person name="Poirier C."/>
            <person name="Bachy C."/>
            <person name="George E.E."/>
            <person name="Wilken S."/>
            <person name="Yung C.C.M."/>
            <person name="Limardo A.J."/>
            <person name="Morando M."/>
            <person name="Sudek L."/>
            <person name="Malmstrom R.R."/>
            <person name="Keeling P.J."/>
            <person name="Santoro A.E."/>
            <person name="Worden A.Z."/>
        </authorList>
    </citation>
    <scope>NUCLEOTIDE SEQUENCE [LARGE SCALE GENOMIC DNA]</scope>
    <source>
        <strain evidence="3 4">Comchoano-1</strain>
    </source>
</reference>
<protein>
    <submittedName>
        <fullName evidence="3">1-acyl-sn-glycerol-3-phosphate acyltransferase</fullName>
    </submittedName>
</protein>
<dbReference type="SUPFAM" id="SSF69593">
    <property type="entry name" value="Glycerol-3-phosphate (1)-acyltransferase"/>
    <property type="match status" value="1"/>
</dbReference>
<feature type="domain" description="Phospholipid/glycerol acyltransferase" evidence="2">
    <location>
        <begin position="74"/>
        <end position="209"/>
    </location>
</feature>
<evidence type="ECO:0000313" key="4">
    <source>
        <dbReference type="Proteomes" id="UP001055955"/>
    </source>
</evidence>
<dbReference type="RefSeq" id="WP_258568267.1">
    <property type="nucleotide sequence ID" value="NZ_CP092900.1"/>
</dbReference>
<keyword evidence="1" id="KW-1133">Transmembrane helix</keyword>
<name>A0ABY5DIS3_9GAMM</name>
<dbReference type="Pfam" id="PF01553">
    <property type="entry name" value="Acyltransferase"/>
    <property type="match status" value="1"/>
</dbReference>
<keyword evidence="1" id="KW-0472">Membrane</keyword>
<dbReference type="InterPro" id="IPR002123">
    <property type="entry name" value="Plipid/glycerol_acylTrfase"/>
</dbReference>
<accession>A0ABY5DIS3</accession>
<dbReference type="PANTHER" id="PTHR10983:SF16">
    <property type="entry name" value="LYSOCARDIOLIPIN ACYLTRANSFERASE 1"/>
    <property type="match status" value="1"/>
</dbReference>
<gene>
    <name evidence="3" type="ORF">MMH89_04525</name>
</gene>
<organism evidence="3 4">
    <name type="scientific">Candidatus Comchoanobacter bicostacola</name>
    <dbReference type="NCBI Taxonomy" id="2919598"/>
    <lineage>
        <taxon>Bacteria</taxon>
        <taxon>Pseudomonadati</taxon>
        <taxon>Pseudomonadota</taxon>
        <taxon>Gammaproteobacteria</taxon>
        <taxon>Candidatus Comchoanobacterales</taxon>
        <taxon>Candidatus Comchoanobacteraceae</taxon>
        <taxon>Candidatus Comchoanobacter</taxon>
    </lineage>
</organism>
<evidence type="ECO:0000313" key="3">
    <source>
        <dbReference type="EMBL" id="UTC24483.1"/>
    </source>
</evidence>
<sequence length="266" mass="30484">MVRFILWLIGSLLTRGIFCFLCAVLFLITGSARIHKIMWHLYQSWVGQLSSHVRTLIPNIEVAQEGDLDVQGAYIIIANHYSWLDILILYTVLYGRAPGFVFVMKRSLLKLPMIGIICWGLGHPLMRKDRKRKGGRLLNHWALEGAVKKAVEYGYGIAIFPEGTRYNIYDQLPKTSYRNLLNPKASGLNILVENMPMPVTVVDVSLAYKESQHKIVDFLLGRVSAVHVRISQHYLAHTEVKNWLRDRWLKKDAHLHQDKQSLLAGD</sequence>
<keyword evidence="4" id="KW-1185">Reference proteome</keyword>
<evidence type="ECO:0000259" key="2">
    <source>
        <dbReference type="SMART" id="SM00563"/>
    </source>
</evidence>
<dbReference type="EMBL" id="CP092900">
    <property type="protein sequence ID" value="UTC24483.1"/>
    <property type="molecule type" value="Genomic_DNA"/>
</dbReference>
<keyword evidence="1" id="KW-0812">Transmembrane</keyword>